<dbReference type="AlphaFoldDB" id="A0A2P2P8U3"/>
<proteinExistence type="predicted"/>
<protein>
    <submittedName>
        <fullName evidence="1">Uncharacterized protein</fullName>
    </submittedName>
</protein>
<name>A0A2P2P8U3_RHIMU</name>
<organism evidence="1">
    <name type="scientific">Rhizophora mucronata</name>
    <name type="common">Asiatic mangrove</name>
    <dbReference type="NCBI Taxonomy" id="61149"/>
    <lineage>
        <taxon>Eukaryota</taxon>
        <taxon>Viridiplantae</taxon>
        <taxon>Streptophyta</taxon>
        <taxon>Embryophyta</taxon>
        <taxon>Tracheophyta</taxon>
        <taxon>Spermatophyta</taxon>
        <taxon>Magnoliopsida</taxon>
        <taxon>eudicotyledons</taxon>
        <taxon>Gunneridae</taxon>
        <taxon>Pentapetalae</taxon>
        <taxon>rosids</taxon>
        <taxon>fabids</taxon>
        <taxon>Malpighiales</taxon>
        <taxon>Rhizophoraceae</taxon>
        <taxon>Rhizophora</taxon>
    </lineage>
</organism>
<accession>A0A2P2P8U3</accession>
<dbReference type="EMBL" id="GGEC01070682">
    <property type="protein sequence ID" value="MBX51166.1"/>
    <property type="molecule type" value="Transcribed_RNA"/>
</dbReference>
<evidence type="ECO:0000313" key="1">
    <source>
        <dbReference type="EMBL" id="MBX51166.1"/>
    </source>
</evidence>
<sequence length="58" mass="6358">MPLPASVTMAQLSPNRDQAVHLHNCSDKIESIFSVSTTYSGTFVATRCALTYLLSRIN</sequence>
<reference evidence="1" key="1">
    <citation type="submission" date="2018-02" db="EMBL/GenBank/DDBJ databases">
        <title>Rhizophora mucronata_Transcriptome.</title>
        <authorList>
            <person name="Meera S.P."/>
            <person name="Sreeshan A."/>
            <person name="Augustine A."/>
        </authorList>
    </citation>
    <scope>NUCLEOTIDE SEQUENCE</scope>
    <source>
        <tissue evidence="1">Leaf</tissue>
    </source>
</reference>